<feature type="domain" description="Autophagy protein ATG5 UblA" evidence="10">
    <location>
        <begin position="82"/>
        <end position="139"/>
    </location>
</feature>
<feature type="region of interest" description="Disordered" evidence="7">
    <location>
        <begin position="345"/>
        <end position="383"/>
    </location>
</feature>
<dbReference type="EMBL" id="CCYA01000192">
    <property type="protein sequence ID" value="CEH12948.1"/>
    <property type="molecule type" value="Genomic_DNA"/>
</dbReference>
<dbReference type="InterPro" id="IPR048939">
    <property type="entry name" value="ATG5_UblA"/>
</dbReference>
<evidence type="ECO:0000256" key="7">
    <source>
        <dbReference type="SAM" id="MobiDB-lite"/>
    </source>
</evidence>
<feature type="compositionally biased region" description="Low complexity" evidence="7">
    <location>
        <begin position="233"/>
        <end position="257"/>
    </location>
</feature>
<keyword evidence="4 6" id="KW-0832">Ubl conjugation</keyword>
<comment type="subcellular location">
    <subcellularLocation>
        <location evidence="1 6">Preautophagosomal structure membrane</location>
        <topology evidence="1 6">Peripheral membrane protein</topology>
    </subcellularLocation>
</comment>
<dbReference type="GO" id="GO:0034274">
    <property type="term" value="C:Atg12-Atg5-Atg16 complex"/>
    <property type="evidence" value="ECO:0007669"/>
    <property type="project" value="TreeGrafter"/>
</dbReference>
<feature type="region of interest" description="Disordered" evidence="7">
    <location>
        <begin position="1"/>
        <end position="20"/>
    </location>
</feature>
<dbReference type="GO" id="GO:0000422">
    <property type="term" value="P:autophagy of mitochondrion"/>
    <property type="evidence" value="ECO:0007669"/>
    <property type="project" value="TreeGrafter"/>
</dbReference>
<comment type="subunit">
    <text evidence="6">Conjugated with ATG12.</text>
</comment>
<evidence type="ECO:0000313" key="12">
    <source>
        <dbReference type="Proteomes" id="UP000054845"/>
    </source>
</evidence>
<dbReference type="GO" id="GO:0005776">
    <property type="term" value="C:autophagosome"/>
    <property type="evidence" value="ECO:0007669"/>
    <property type="project" value="TreeGrafter"/>
</dbReference>
<dbReference type="Gene3D" id="1.10.246.190">
    <property type="entry name" value="Autophagy protein Apg5, helix rich domain"/>
    <property type="match status" value="1"/>
</dbReference>
<evidence type="ECO:0000259" key="9">
    <source>
        <dbReference type="Pfam" id="PF20637"/>
    </source>
</evidence>
<protein>
    <recommendedName>
        <fullName evidence="6">Autophagy protein 5</fullName>
    </recommendedName>
</protein>
<dbReference type="InterPro" id="IPR048318">
    <property type="entry name" value="ATG5_UblB"/>
</dbReference>
<evidence type="ECO:0000256" key="4">
    <source>
        <dbReference type="ARBA" id="ARBA00022843"/>
    </source>
</evidence>
<dbReference type="InterPro" id="IPR048940">
    <property type="entry name" value="ATG5_HBR"/>
</dbReference>
<evidence type="ECO:0000259" key="10">
    <source>
        <dbReference type="Pfam" id="PF20638"/>
    </source>
</evidence>
<dbReference type="GO" id="GO:0006995">
    <property type="term" value="P:cellular response to nitrogen starvation"/>
    <property type="evidence" value="ECO:0007669"/>
    <property type="project" value="TreeGrafter"/>
</dbReference>
<dbReference type="GO" id="GO:0034727">
    <property type="term" value="P:piecemeal microautophagy of the nucleus"/>
    <property type="evidence" value="ECO:0007669"/>
    <property type="project" value="TreeGrafter"/>
</dbReference>
<keyword evidence="6" id="KW-0472">Membrane</keyword>
<dbReference type="InterPro" id="IPR007239">
    <property type="entry name" value="Atg5"/>
</dbReference>
<feature type="domain" description="Autophagy protein ATG5 alpha-helical bundle region" evidence="9">
    <location>
        <begin position="269"/>
        <end position="323"/>
    </location>
</feature>
<dbReference type="Pfam" id="PF20638">
    <property type="entry name" value="ATG5_UblA"/>
    <property type="match status" value="1"/>
</dbReference>
<organism evidence="11 12">
    <name type="scientific">Ceraceosorus bombacis</name>
    <dbReference type="NCBI Taxonomy" id="401625"/>
    <lineage>
        <taxon>Eukaryota</taxon>
        <taxon>Fungi</taxon>
        <taxon>Dikarya</taxon>
        <taxon>Basidiomycota</taxon>
        <taxon>Ustilaginomycotina</taxon>
        <taxon>Exobasidiomycetes</taxon>
        <taxon>Ceraceosorales</taxon>
        <taxon>Ceraceosoraceae</taxon>
        <taxon>Ceraceosorus</taxon>
    </lineage>
</organism>
<dbReference type="AlphaFoldDB" id="A0A0P1BCJ5"/>
<dbReference type="GO" id="GO:0044233">
    <property type="term" value="C:mitochondria-associated endoplasmic reticulum membrane contact site"/>
    <property type="evidence" value="ECO:0007669"/>
    <property type="project" value="TreeGrafter"/>
</dbReference>
<dbReference type="InterPro" id="IPR042527">
    <property type="entry name" value="Atg5_UblA_dom_sf"/>
</dbReference>
<dbReference type="STRING" id="401625.A0A0P1BCJ5"/>
<dbReference type="GO" id="GO:0061908">
    <property type="term" value="C:phagophore"/>
    <property type="evidence" value="ECO:0007669"/>
    <property type="project" value="TreeGrafter"/>
</dbReference>
<evidence type="ECO:0000259" key="8">
    <source>
        <dbReference type="Pfam" id="PF04106"/>
    </source>
</evidence>
<comment type="similarity">
    <text evidence="2 6">Belongs to the ATG5 family.</text>
</comment>
<reference evidence="12" key="1">
    <citation type="submission" date="2014-09" db="EMBL/GenBank/DDBJ databases">
        <authorList>
            <person name="Sharma Rahul"/>
            <person name="Thines Marco"/>
        </authorList>
    </citation>
    <scope>NUCLEOTIDE SEQUENCE [LARGE SCALE GENOMIC DNA]</scope>
</reference>
<dbReference type="Pfam" id="PF20637">
    <property type="entry name" value="ATG5_HBR"/>
    <property type="match status" value="1"/>
</dbReference>
<keyword evidence="3 6" id="KW-1017">Isopeptide bond</keyword>
<dbReference type="InterPro" id="IPR042526">
    <property type="entry name" value="Atg5_HR"/>
</dbReference>
<proteinExistence type="inferred from homology"/>
<dbReference type="Pfam" id="PF04106">
    <property type="entry name" value="ATG5_UblB"/>
    <property type="match status" value="1"/>
</dbReference>
<evidence type="ECO:0000256" key="6">
    <source>
        <dbReference type="RuleBase" id="RU361202"/>
    </source>
</evidence>
<feature type="domain" description="Autophagy protein ATG5 UblB" evidence="8">
    <location>
        <begin position="382"/>
        <end position="475"/>
    </location>
</feature>
<dbReference type="OrthoDB" id="272162at2759"/>
<evidence type="ECO:0000256" key="5">
    <source>
        <dbReference type="ARBA" id="ARBA00023006"/>
    </source>
</evidence>
<accession>A0A0P1BCJ5</accession>
<evidence type="ECO:0000256" key="2">
    <source>
        <dbReference type="ARBA" id="ARBA00006910"/>
    </source>
</evidence>
<feature type="region of interest" description="Disordered" evidence="7">
    <location>
        <begin position="233"/>
        <end position="261"/>
    </location>
</feature>
<feature type="compositionally biased region" description="Low complexity" evidence="7">
    <location>
        <begin position="10"/>
        <end position="20"/>
    </location>
</feature>
<keyword evidence="5 6" id="KW-0072">Autophagy</keyword>
<dbReference type="GO" id="GO:0019776">
    <property type="term" value="F:Atg8-family ligase activity"/>
    <property type="evidence" value="ECO:0007669"/>
    <property type="project" value="TreeGrafter"/>
</dbReference>
<evidence type="ECO:0000313" key="11">
    <source>
        <dbReference type="EMBL" id="CEH12948.1"/>
    </source>
</evidence>
<sequence>MARPAPNRVPSGSSSISPSLLSAQGAMASGALSHQSSYNFGAPSTPASHDLLSSPFQAIARGTSGGSDVPSAADSSALRRTVWEARVPIAVSIHPSDLPPGAAASSSVDPTAPPSRYYMTAPRVSYFPLHLEELRTGLVEPTFAHAGVVASEIPPVDGWWVEEERSSDKSAAMGVSARAAQASALKCSVLSEVESEEPAAQSFATQAQSRSVFVPEPPPVPWKLVLHLRTAPSTSAPPSSAPTSTLTATATNAAQSSVAPNQPNTVELAKASFMSMVKEADFVRWGSTRRVTNLRKVDQDNLWTGVVSHNFELYSSIASKLFPAVALVNASSNLDNATGLGAQTHNAASGAGPTPALIPPDAAAGELSSNNASTRDKDRPRSIPMRFHLPDAPIVQEPVQGWTDDGQPVALSHVLSSLFPLLFPPTPSFGLTRAADQRRSLAYAVVQGIRIPLDSEIPWIGAVLCNADGWVTVCINPLKEGERS</sequence>
<dbReference type="GO" id="GO:0034045">
    <property type="term" value="C:phagophore assembly site membrane"/>
    <property type="evidence" value="ECO:0007669"/>
    <property type="project" value="UniProtKB-SubCell"/>
</dbReference>
<dbReference type="Proteomes" id="UP000054845">
    <property type="component" value="Unassembled WGS sequence"/>
</dbReference>
<evidence type="ECO:0000256" key="1">
    <source>
        <dbReference type="ARBA" id="ARBA00004623"/>
    </source>
</evidence>
<keyword evidence="6" id="KW-0813">Transport</keyword>
<evidence type="ECO:0000256" key="3">
    <source>
        <dbReference type="ARBA" id="ARBA00022499"/>
    </source>
</evidence>
<dbReference type="PANTHER" id="PTHR13040:SF2">
    <property type="entry name" value="AUTOPHAGY PROTEIN 5"/>
    <property type="match status" value="1"/>
</dbReference>
<name>A0A0P1BCJ5_9BASI</name>
<dbReference type="Gene3D" id="3.10.20.90">
    <property type="entry name" value="Phosphatidylinositol 3-kinase Catalytic Subunit, Chain A, domain 1"/>
    <property type="match status" value="1"/>
</dbReference>
<dbReference type="PANTHER" id="PTHR13040">
    <property type="entry name" value="AUTOPHAGY PROTEIN 5"/>
    <property type="match status" value="1"/>
</dbReference>
<dbReference type="Gene3D" id="3.10.20.620">
    <property type="match status" value="1"/>
</dbReference>
<keyword evidence="12" id="KW-1185">Reference proteome</keyword>
<comment type="function">
    <text evidence="6">Involved in cytoplasm to vacuole transport (Cvt) and autophagic vesicle formation.</text>
</comment>